<comment type="caution">
    <text evidence="1">The sequence shown here is derived from an EMBL/GenBank/DDBJ whole genome shotgun (WGS) entry which is preliminary data.</text>
</comment>
<dbReference type="SUPFAM" id="SSF53187">
    <property type="entry name" value="Zn-dependent exopeptidases"/>
    <property type="match status" value="1"/>
</dbReference>
<dbReference type="OrthoDB" id="4014363at2"/>
<protein>
    <recommendedName>
        <fullName evidence="3">DUF2817 domain-containing protein</fullName>
    </recommendedName>
</protein>
<accession>A0A1C3ENZ1</accession>
<evidence type="ECO:0008006" key="3">
    <source>
        <dbReference type="Google" id="ProtNLM"/>
    </source>
</evidence>
<dbReference type="CDD" id="cd06233">
    <property type="entry name" value="M14-like"/>
    <property type="match status" value="1"/>
</dbReference>
<dbReference type="Proteomes" id="UP000094828">
    <property type="component" value="Unassembled WGS sequence"/>
</dbReference>
<dbReference type="Gene3D" id="3.40.630.10">
    <property type="entry name" value="Zn peptidases"/>
    <property type="match status" value="1"/>
</dbReference>
<dbReference type="Pfam" id="PF10994">
    <property type="entry name" value="DUF2817"/>
    <property type="match status" value="1"/>
</dbReference>
<dbReference type="InterPro" id="IPR021259">
    <property type="entry name" value="DUF2817"/>
</dbReference>
<reference evidence="1 2" key="1">
    <citation type="submission" date="2016-05" db="EMBL/GenBank/DDBJ databases">
        <title>Genomic and physiological characterization of Planctopirus sp. isolated from fresh water lake.</title>
        <authorList>
            <person name="Subhash Y."/>
            <person name="Ramana C."/>
        </authorList>
    </citation>
    <scope>NUCLEOTIDE SEQUENCE [LARGE SCALE GENOMIC DNA]</scope>
    <source>
        <strain evidence="1 2">JC280</strain>
    </source>
</reference>
<dbReference type="RefSeq" id="WP_068846533.1">
    <property type="nucleotide sequence ID" value="NZ_LYDR01000039.1"/>
</dbReference>
<sequence length="362" mass="40569">MATLPPTTFSPDYATAQRRFQQSASLLGWNLESYAIGLCGPTGEELEFDVALSHGEATDKVLVVSSGLHGVEGFFGSAVQLACLEHWLSAEAPSVKCVFLHGLNPYGFAWRRRFDENNVDPNRNFLLRGEHFEGAPEGYRQLDRFLNPRRSPSSWEPFTFKALWLIARYGMPALRQSIAGGQYQFPQGLFFGGDGPSSSQQILREYMPRWLRGSRQVAHLDFHTGLGRFGTHKLLIDYPLNATQRNWFSHWFGKDSFEAIDSAEMAYEARGGFGRWCVSQGLAANYLFACAEFGTYSGIQVLAGLRAENQAHHWGRPQDPSTIRAKQRLMELFCPASPTWRSSCVTSGQRLIEQALKGLVQS</sequence>
<dbReference type="STRING" id="1841610.A6X21_04790"/>
<evidence type="ECO:0000313" key="1">
    <source>
        <dbReference type="EMBL" id="ODA34957.1"/>
    </source>
</evidence>
<gene>
    <name evidence="1" type="ORF">A6X21_04790</name>
</gene>
<evidence type="ECO:0000313" key="2">
    <source>
        <dbReference type="Proteomes" id="UP000094828"/>
    </source>
</evidence>
<proteinExistence type="predicted"/>
<organism evidence="1 2">
    <name type="scientific">Planctopirus hydrillae</name>
    <dbReference type="NCBI Taxonomy" id="1841610"/>
    <lineage>
        <taxon>Bacteria</taxon>
        <taxon>Pseudomonadati</taxon>
        <taxon>Planctomycetota</taxon>
        <taxon>Planctomycetia</taxon>
        <taxon>Planctomycetales</taxon>
        <taxon>Planctomycetaceae</taxon>
        <taxon>Planctopirus</taxon>
    </lineage>
</organism>
<name>A0A1C3ENZ1_9PLAN</name>
<keyword evidence="2" id="KW-1185">Reference proteome</keyword>
<dbReference type="EMBL" id="LYDR01000039">
    <property type="protein sequence ID" value="ODA34957.1"/>
    <property type="molecule type" value="Genomic_DNA"/>
</dbReference>
<dbReference type="AlphaFoldDB" id="A0A1C3ENZ1"/>